<dbReference type="CDD" id="cd05398">
    <property type="entry name" value="NT_ClassII-CCAase"/>
    <property type="match status" value="1"/>
</dbReference>
<evidence type="ECO:0000256" key="6">
    <source>
        <dbReference type="ARBA" id="ARBA00022741"/>
    </source>
</evidence>
<keyword evidence="4" id="KW-0548">Nucleotidyltransferase</keyword>
<keyword evidence="5" id="KW-0479">Metal-binding</keyword>
<dbReference type="PANTHER" id="PTHR46173:SF1">
    <property type="entry name" value="CCA TRNA NUCLEOTIDYLTRANSFERASE 1, MITOCHONDRIAL"/>
    <property type="match status" value="1"/>
</dbReference>
<evidence type="ECO:0000256" key="3">
    <source>
        <dbReference type="ARBA" id="ARBA00022694"/>
    </source>
</evidence>
<dbReference type="Pfam" id="PF12627">
    <property type="entry name" value="PolyA_pol_RNAbd"/>
    <property type="match status" value="1"/>
</dbReference>
<keyword evidence="8" id="KW-0694">RNA-binding</keyword>
<evidence type="ECO:0000256" key="8">
    <source>
        <dbReference type="RuleBase" id="RU003953"/>
    </source>
</evidence>
<dbReference type="Proteomes" id="UP000034539">
    <property type="component" value="Unassembled WGS sequence"/>
</dbReference>
<keyword evidence="7" id="KW-0460">Magnesium</keyword>
<dbReference type="Gene3D" id="1.10.3090.10">
    <property type="entry name" value="cca-adding enzyme, domain 2"/>
    <property type="match status" value="1"/>
</dbReference>
<reference evidence="11 12" key="1">
    <citation type="journal article" date="2015" name="Nature">
        <title>rRNA introns, odd ribosomes, and small enigmatic genomes across a large radiation of phyla.</title>
        <authorList>
            <person name="Brown C.T."/>
            <person name="Hug L.A."/>
            <person name="Thomas B.C."/>
            <person name="Sharon I."/>
            <person name="Castelle C.J."/>
            <person name="Singh A."/>
            <person name="Wilkins M.J."/>
            <person name="Williams K.H."/>
            <person name="Banfield J.F."/>
        </authorList>
    </citation>
    <scope>NUCLEOTIDE SEQUENCE [LARGE SCALE GENOMIC DNA]</scope>
</reference>
<evidence type="ECO:0000256" key="2">
    <source>
        <dbReference type="ARBA" id="ARBA00022679"/>
    </source>
</evidence>
<comment type="similarity">
    <text evidence="8">Belongs to the tRNA nucleotidyltransferase/poly(A) polymerase family.</text>
</comment>
<dbReference type="GO" id="GO:0008033">
    <property type="term" value="P:tRNA processing"/>
    <property type="evidence" value="ECO:0007669"/>
    <property type="project" value="UniProtKB-KW"/>
</dbReference>
<dbReference type="AlphaFoldDB" id="A0A0G0PZS7"/>
<proteinExistence type="inferred from homology"/>
<dbReference type="PATRIC" id="fig|1618450.3.peg.480"/>
<dbReference type="PANTHER" id="PTHR46173">
    <property type="entry name" value="CCA TRNA NUCLEOTIDYLTRANSFERASE 1, MITOCHONDRIAL"/>
    <property type="match status" value="1"/>
</dbReference>
<keyword evidence="2 8" id="KW-0808">Transferase</keyword>
<gene>
    <name evidence="11" type="ORF">UT63_C0017G0019</name>
</gene>
<dbReference type="GO" id="GO:0000049">
    <property type="term" value="F:tRNA binding"/>
    <property type="evidence" value="ECO:0007669"/>
    <property type="project" value="TreeGrafter"/>
</dbReference>
<dbReference type="EMBL" id="LBXN01000017">
    <property type="protein sequence ID" value="KKR33428.1"/>
    <property type="molecule type" value="Genomic_DNA"/>
</dbReference>
<evidence type="ECO:0000256" key="5">
    <source>
        <dbReference type="ARBA" id="ARBA00022723"/>
    </source>
</evidence>
<feature type="domain" description="Poly A polymerase head" evidence="9">
    <location>
        <begin position="1"/>
        <end position="126"/>
    </location>
</feature>
<dbReference type="InterPro" id="IPR032828">
    <property type="entry name" value="PolyA_RNA-bd"/>
</dbReference>
<dbReference type="Pfam" id="PF01743">
    <property type="entry name" value="PolyA_pol"/>
    <property type="match status" value="1"/>
</dbReference>
<dbReference type="GO" id="GO:0046872">
    <property type="term" value="F:metal ion binding"/>
    <property type="evidence" value="ECO:0007669"/>
    <property type="project" value="UniProtKB-KW"/>
</dbReference>
<feature type="domain" description="tRNA nucleotidyltransferase/poly(A) polymerase RNA and SrmB- binding" evidence="10">
    <location>
        <begin position="154"/>
        <end position="210"/>
    </location>
</feature>
<dbReference type="Gene3D" id="3.30.460.10">
    <property type="entry name" value="Beta Polymerase, domain 2"/>
    <property type="match status" value="1"/>
</dbReference>
<dbReference type="GO" id="GO:0000166">
    <property type="term" value="F:nucleotide binding"/>
    <property type="evidence" value="ECO:0007669"/>
    <property type="project" value="UniProtKB-KW"/>
</dbReference>
<dbReference type="GO" id="GO:0016779">
    <property type="term" value="F:nucleotidyltransferase activity"/>
    <property type="evidence" value="ECO:0007669"/>
    <property type="project" value="UniProtKB-KW"/>
</dbReference>
<evidence type="ECO:0000313" key="12">
    <source>
        <dbReference type="Proteomes" id="UP000034539"/>
    </source>
</evidence>
<dbReference type="InterPro" id="IPR050264">
    <property type="entry name" value="Bact_CCA-adding_enz_type3_sf"/>
</dbReference>
<comment type="cofactor">
    <cofactor evidence="1">
        <name>Mg(2+)</name>
        <dbReference type="ChEBI" id="CHEBI:18420"/>
    </cofactor>
</comment>
<comment type="caution">
    <text evidence="11">The sequence shown here is derived from an EMBL/GenBank/DDBJ whole genome shotgun (WGS) entry which is preliminary data.</text>
</comment>
<dbReference type="SUPFAM" id="SSF81891">
    <property type="entry name" value="Poly A polymerase C-terminal region-like"/>
    <property type="match status" value="1"/>
</dbReference>
<dbReference type="InterPro" id="IPR043519">
    <property type="entry name" value="NT_sf"/>
</dbReference>
<dbReference type="InterPro" id="IPR002646">
    <property type="entry name" value="PolA_pol_head_dom"/>
</dbReference>
<evidence type="ECO:0000256" key="7">
    <source>
        <dbReference type="ARBA" id="ARBA00022842"/>
    </source>
</evidence>
<evidence type="ECO:0000259" key="10">
    <source>
        <dbReference type="Pfam" id="PF12627"/>
    </source>
</evidence>
<organism evidence="11 12">
    <name type="scientific">Candidatus Gottesmanbacteria bacterium GW2011_GWC2_39_8</name>
    <dbReference type="NCBI Taxonomy" id="1618450"/>
    <lineage>
        <taxon>Bacteria</taxon>
        <taxon>Candidatus Gottesmaniibacteriota</taxon>
    </lineage>
</organism>
<dbReference type="SUPFAM" id="SSF81301">
    <property type="entry name" value="Nucleotidyltransferase"/>
    <property type="match status" value="1"/>
</dbReference>
<protein>
    <submittedName>
        <fullName evidence="11">tRNA adenylyl-/cytidylyl-transferase</fullName>
    </submittedName>
</protein>
<evidence type="ECO:0000259" key="9">
    <source>
        <dbReference type="Pfam" id="PF01743"/>
    </source>
</evidence>
<feature type="non-terminal residue" evidence="11">
    <location>
        <position position="210"/>
    </location>
</feature>
<evidence type="ECO:0000256" key="1">
    <source>
        <dbReference type="ARBA" id="ARBA00001946"/>
    </source>
</evidence>
<evidence type="ECO:0000313" key="11">
    <source>
        <dbReference type="EMBL" id="KKR33428.1"/>
    </source>
</evidence>
<sequence length="210" mass="24163">MLLGRETKDWDFTTNATPEEILSLFPDSFYDNKFGTVGVPFEKSKIKNQKSKIQFKNQNLKDIFEITTFRSEQGYSDHRHPDKITWGKTVEEDLSRRDFTINAIAYDVKNLIDPFRGQEDIDNKVIKAVGDPSKRFEEDALRIMRAVRLATQLGFIIEPTTFAAIKEKAPQIINVSGERIRDELLKILSSPYPYEGVMMLKNAGLLTRIL</sequence>
<keyword evidence="3" id="KW-0819">tRNA processing</keyword>
<accession>A0A0G0PZS7</accession>
<keyword evidence="6" id="KW-0547">Nucleotide-binding</keyword>
<evidence type="ECO:0000256" key="4">
    <source>
        <dbReference type="ARBA" id="ARBA00022695"/>
    </source>
</evidence>
<name>A0A0G0PZS7_9BACT</name>